<keyword evidence="1" id="KW-0175">Coiled coil</keyword>
<name>A0ABU8YPX2_9CYAN</name>
<proteinExistence type="predicted"/>
<gene>
    <name evidence="2" type="ORF">WMG39_16525</name>
</gene>
<accession>A0ABU8YPX2</accession>
<dbReference type="SUPFAM" id="SSF56300">
    <property type="entry name" value="Metallo-dependent phosphatases"/>
    <property type="match status" value="1"/>
</dbReference>
<dbReference type="RefSeq" id="WP_340520775.1">
    <property type="nucleotide sequence ID" value="NZ_JBBLXS010000216.1"/>
</dbReference>
<dbReference type="PANTHER" id="PTHR43143">
    <property type="entry name" value="METALLOPHOSPHOESTERASE, CALCINEURIN SUPERFAMILY"/>
    <property type="match status" value="1"/>
</dbReference>
<evidence type="ECO:0000313" key="3">
    <source>
        <dbReference type="Proteomes" id="UP001384579"/>
    </source>
</evidence>
<dbReference type="EMBL" id="JBBLXS010000216">
    <property type="protein sequence ID" value="MEK0186442.1"/>
    <property type="molecule type" value="Genomic_DNA"/>
</dbReference>
<evidence type="ECO:0000313" key="2">
    <source>
        <dbReference type="EMBL" id="MEK0186442.1"/>
    </source>
</evidence>
<dbReference type="Gene3D" id="3.60.21.10">
    <property type="match status" value="1"/>
</dbReference>
<evidence type="ECO:0000256" key="1">
    <source>
        <dbReference type="SAM" id="Coils"/>
    </source>
</evidence>
<dbReference type="InterPro" id="IPR051918">
    <property type="entry name" value="STPP_CPPED1"/>
</dbReference>
<organism evidence="2 3">
    <name type="scientific">Microcoleus anatoxicus PTRS2</name>
    <dbReference type="NCBI Taxonomy" id="2705321"/>
    <lineage>
        <taxon>Bacteria</taxon>
        <taxon>Bacillati</taxon>
        <taxon>Cyanobacteriota</taxon>
        <taxon>Cyanophyceae</taxon>
        <taxon>Oscillatoriophycideae</taxon>
        <taxon>Oscillatoriales</taxon>
        <taxon>Microcoleaceae</taxon>
        <taxon>Microcoleus</taxon>
        <taxon>Microcoleus anatoxicus</taxon>
    </lineage>
</organism>
<dbReference type="PANTHER" id="PTHR43143:SF1">
    <property type="entry name" value="SERINE_THREONINE-PROTEIN PHOSPHATASE CPPED1"/>
    <property type="match status" value="1"/>
</dbReference>
<keyword evidence="3" id="KW-1185">Reference proteome</keyword>
<protein>
    <submittedName>
        <fullName evidence="2">Metallophosphoesterase</fullName>
    </submittedName>
</protein>
<feature type="coiled-coil region" evidence="1">
    <location>
        <begin position="265"/>
        <end position="320"/>
    </location>
</feature>
<dbReference type="Proteomes" id="UP001384579">
    <property type="component" value="Unassembled WGS sequence"/>
</dbReference>
<reference evidence="2 3" key="1">
    <citation type="journal article" date="2020" name="Harmful Algae">
        <title>Molecular and morphological characterization of a novel dihydroanatoxin-a producing Microcoleus species (cyanobacteria) from the Russian River, California, USA.</title>
        <authorList>
            <person name="Conklin K.Y."/>
            <person name="Stancheva R."/>
            <person name="Otten T.G."/>
            <person name="Fadness R."/>
            <person name="Boyer G.L."/>
            <person name="Read B."/>
            <person name="Zhang X."/>
            <person name="Sheath R.G."/>
        </authorList>
    </citation>
    <scope>NUCLEOTIDE SEQUENCE [LARGE SCALE GENOMIC DNA]</scope>
    <source>
        <strain evidence="2 3">PTRS2</strain>
    </source>
</reference>
<comment type="caution">
    <text evidence="2">The sequence shown here is derived from an EMBL/GenBank/DDBJ whole genome shotgun (WGS) entry which is preliminary data.</text>
</comment>
<dbReference type="InterPro" id="IPR029052">
    <property type="entry name" value="Metallo-depent_PP-like"/>
</dbReference>
<sequence length="533" mass="60922">MKFVSDPPISVKVRKMKERVRWQDKSIADRAIDQTKIILDDRVPDDPEFSFLVAGDSGTGNHRGHNPQRQVAELMLHERQNCRFLLHTGDVVYLVGSSEYYLQNFIHPYREFLVGGDAPSRIAYDRMIFNFPFLPVPGNHDYYDLPIVYGILSATAKPLRHLLGSKLDLDVGWHGSDRGNAYAKAFLDYLQAHKLPRELDRHLDTHYTAQTNTGRCLRYQPGRFTRLPNRYYSFRSGGIDFFALDSNTFNEPLPLPKTKEGDLRRRNLAQETEKLEQEKTEMLETSARLKPEIPSEAEQLDDLRAKLAQVDEMLMDIDKQLSPDLTAATDFEQLEWLKLGLIASWADSQVRGRVIYLHHPPYVTEATKWNQAQTLAVRWRLREVFDAVAREVGEELRGRPLVDLVLTGHAHCLEYLRTGDTGHADSHINWIICGGSGHSLRRQRVEGPVLEEASGYPVYELARSAEGKKVGRPVAESLLYVGRSGQGSQKRRPYSCLRIDVLDGSPPKFRVRPLVAERFGRKWHDSAIEPFVI</sequence>